<proteinExistence type="predicted"/>
<reference evidence="1 2" key="1">
    <citation type="submission" date="2020-06" db="EMBL/GenBank/DDBJ databases">
        <title>Methanofollis fontis sp. nov., a methanogen isolated from marine sediments near a cold seep at Four-Way Closure Ridge offshore southwestern Taiwan.</title>
        <authorList>
            <person name="Chen S.-C."/>
            <person name="Teng N.-H."/>
            <person name="Lin Y.-S."/>
            <person name="Lai M.-C."/>
            <person name="Chen H.-H."/>
            <person name="Wang C.-C."/>
        </authorList>
    </citation>
    <scope>NUCLEOTIDE SEQUENCE [LARGE SCALE GENOMIC DNA]</scope>
    <source>
        <strain evidence="1 2">DSM 2702</strain>
    </source>
</reference>
<dbReference type="OrthoDB" id="108909at2157"/>
<dbReference type="EMBL" id="JABXWR010000002">
    <property type="protein sequence ID" value="NVO67933.1"/>
    <property type="molecule type" value="Genomic_DNA"/>
</dbReference>
<name>A0A7K4HRM2_9EURY</name>
<organism evidence="1 2">
    <name type="scientific">Methanofollis tationis</name>
    <dbReference type="NCBI Taxonomy" id="81417"/>
    <lineage>
        <taxon>Archaea</taxon>
        <taxon>Methanobacteriati</taxon>
        <taxon>Methanobacteriota</taxon>
        <taxon>Stenosarchaea group</taxon>
        <taxon>Methanomicrobia</taxon>
        <taxon>Methanomicrobiales</taxon>
        <taxon>Methanomicrobiaceae</taxon>
        <taxon>Methanofollis</taxon>
    </lineage>
</organism>
<protein>
    <submittedName>
        <fullName evidence="1">Uncharacterized protein</fullName>
    </submittedName>
</protein>
<dbReference type="Proteomes" id="UP000570823">
    <property type="component" value="Unassembled WGS sequence"/>
</dbReference>
<sequence>MEAITGASKKMNGIVVEYKKGTESATFGFTYQDLIDQKINALDLVEHPGDYEVDPGTGKISACPSKCRPPR</sequence>
<comment type="caution">
    <text evidence="1">The sequence shown here is derived from an EMBL/GenBank/DDBJ whole genome shotgun (WGS) entry which is preliminary data.</text>
</comment>
<evidence type="ECO:0000313" key="1">
    <source>
        <dbReference type="EMBL" id="NVO67933.1"/>
    </source>
</evidence>
<keyword evidence="2" id="KW-1185">Reference proteome</keyword>
<evidence type="ECO:0000313" key="2">
    <source>
        <dbReference type="Proteomes" id="UP000570823"/>
    </source>
</evidence>
<dbReference type="RefSeq" id="WP_176789632.1">
    <property type="nucleotide sequence ID" value="NZ_JABXWR010000002.1"/>
</dbReference>
<gene>
    <name evidence="1" type="ORF">HWN36_11605</name>
</gene>
<dbReference type="AlphaFoldDB" id="A0A7K4HRM2"/>
<accession>A0A7K4HRM2</accession>